<gene>
    <name evidence="2" type="ORF">PFY00_10695</name>
</gene>
<name>A0ABT4XTA3_9RHOB</name>
<keyword evidence="3" id="KW-1185">Reference proteome</keyword>
<evidence type="ECO:0000313" key="2">
    <source>
        <dbReference type="EMBL" id="MDA7425198.1"/>
    </source>
</evidence>
<evidence type="ECO:0000313" key="3">
    <source>
        <dbReference type="Proteomes" id="UP001210720"/>
    </source>
</evidence>
<dbReference type="RefSeq" id="WP_271432546.1">
    <property type="nucleotide sequence ID" value="NZ_JAQIOY010000003.1"/>
</dbReference>
<protein>
    <submittedName>
        <fullName evidence="2">MOSC domain-containing protein</fullName>
    </submittedName>
</protein>
<comment type="caution">
    <text evidence="2">The sequence shown here is derived from an EMBL/GenBank/DDBJ whole genome shotgun (WGS) entry which is preliminary data.</text>
</comment>
<dbReference type="InterPro" id="IPR011037">
    <property type="entry name" value="Pyrv_Knase-like_insert_dom_sf"/>
</dbReference>
<dbReference type="Pfam" id="PF03473">
    <property type="entry name" value="MOSC"/>
    <property type="match status" value="1"/>
</dbReference>
<dbReference type="PANTHER" id="PTHR36930:SF1">
    <property type="entry name" value="MOSC DOMAIN-CONTAINING PROTEIN"/>
    <property type="match status" value="1"/>
</dbReference>
<dbReference type="Gene3D" id="2.40.33.20">
    <property type="entry name" value="PK beta-barrel domain-like"/>
    <property type="match status" value="1"/>
</dbReference>
<sequence length="194" mass="20968">MPALKPTDFRATIVWLGCVPKQGDGLQAEECQSLELDWAGPVGERHAGLTRPSCSRVTSQHTRGTEIANARQLSVLSAEEMDAIAAEMGLDTLDPRYLGVSLLLKGIPDFTHVPPSSRLQAPDGATIVIDMENRPCVLPGREIEVDKPGFGARFKSAAKGRRGVTAWVERPGMLKIGDTLRLHIPDQPAWQPGG</sequence>
<dbReference type="InterPro" id="IPR052716">
    <property type="entry name" value="MOSC_domain"/>
</dbReference>
<accession>A0ABT4XTA3</accession>
<reference evidence="2 3" key="1">
    <citation type="submission" date="2023-01" db="EMBL/GenBank/DDBJ databases">
        <title>Thalassococcus onchidii sp. nov., isolated from a marine invertebrate from the South China Sea.</title>
        <authorList>
            <person name="Xu S."/>
            <person name="Liu Z."/>
            <person name="Xu Y."/>
        </authorList>
    </citation>
    <scope>NUCLEOTIDE SEQUENCE [LARGE SCALE GENOMIC DNA]</scope>
    <source>
        <strain evidence="2 3">KCTC 32084</strain>
    </source>
</reference>
<dbReference type="PROSITE" id="PS51340">
    <property type="entry name" value="MOSC"/>
    <property type="match status" value="1"/>
</dbReference>
<dbReference type="SUPFAM" id="SSF50800">
    <property type="entry name" value="PK beta-barrel domain-like"/>
    <property type="match status" value="1"/>
</dbReference>
<evidence type="ECO:0000259" key="1">
    <source>
        <dbReference type="PROSITE" id="PS51340"/>
    </source>
</evidence>
<organism evidence="2 3">
    <name type="scientific">Thalassococcus lentus</name>
    <dbReference type="NCBI Taxonomy" id="1210524"/>
    <lineage>
        <taxon>Bacteria</taxon>
        <taxon>Pseudomonadati</taxon>
        <taxon>Pseudomonadota</taxon>
        <taxon>Alphaproteobacteria</taxon>
        <taxon>Rhodobacterales</taxon>
        <taxon>Roseobacteraceae</taxon>
        <taxon>Thalassococcus</taxon>
    </lineage>
</organism>
<dbReference type="Proteomes" id="UP001210720">
    <property type="component" value="Unassembled WGS sequence"/>
</dbReference>
<proteinExistence type="predicted"/>
<dbReference type="EMBL" id="JAQIOY010000003">
    <property type="protein sequence ID" value="MDA7425198.1"/>
    <property type="molecule type" value="Genomic_DNA"/>
</dbReference>
<dbReference type="PANTHER" id="PTHR36930">
    <property type="entry name" value="METAL-SULFUR CLUSTER BIOSYNTHESIS PROTEINS YUAD-RELATED"/>
    <property type="match status" value="1"/>
</dbReference>
<dbReference type="InterPro" id="IPR005302">
    <property type="entry name" value="MoCF_Sase_C"/>
</dbReference>
<feature type="domain" description="MOSC" evidence="1">
    <location>
        <begin position="34"/>
        <end position="183"/>
    </location>
</feature>